<evidence type="ECO:0000313" key="3">
    <source>
        <dbReference type="Proteomes" id="UP000019140"/>
    </source>
</evidence>
<proteinExistence type="predicted"/>
<evidence type="ECO:0000259" key="1">
    <source>
        <dbReference type="PROSITE" id="PS51688"/>
    </source>
</evidence>
<dbReference type="PROSITE" id="PS51688">
    <property type="entry name" value="ICA"/>
    <property type="match status" value="1"/>
</dbReference>
<dbReference type="Proteomes" id="UP000019140">
    <property type="component" value="Unassembled WGS sequence"/>
</dbReference>
<gene>
    <name evidence="2" type="ORF">ETSY2_31275</name>
</gene>
<name>W4M1I8_9BACT</name>
<dbReference type="Pfam" id="PF13884">
    <property type="entry name" value="Peptidase_S74"/>
    <property type="match status" value="1"/>
</dbReference>
<dbReference type="InterPro" id="IPR030392">
    <property type="entry name" value="S74_ICA"/>
</dbReference>
<dbReference type="AlphaFoldDB" id="W4M1I8"/>
<dbReference type="EMBL" id="AZHX01001327">
    <property type="protein sequence ID" value="ETX04008.1"/>
    <property type="molecule type" value="Genomic_DNA"/>
</dbReference>
<organism evidence="2 3">
    <name type="scientific">Candidatus Entotheonella gemina</name>
    <dbReference type="NCBI Taxonomy" id="1429439"/>
    <lineage>
        <taxon>Bacteria</taxon>
        <taxon>Pseudomonadati</taxon>
        <taxon>Nitrospinota/Tectimicrobiota group</taxon>
        <taxon>Candidatus Tectimicrobiota</taxon>
        <taxon>Candidatus Entotheonellia</taxon>
        <taxon>Candidatus Entotheonellales</taxon>
        <taxon>Candidatus Entotheonellaceae</taxon>
        <taxon>Candidatus Entotheonella</taxon>
    </lineage>
</organism>
<dbReference type="HOGENOM" id="CLU_793856_0_0_7"/>
<accession>W4M1I8</accession>
<reference evidence="2 3" key="1">
    <citation type="journal article" date="2014" name="Nature">
        <title>An environmental bacterial taxon with a large and distinct metabolic repertoire.</title>
        <authorList>
            <person name="Wilson M.C."/>
            <person name="Mori T."/>
            <person name="Ruckert C."/>
            <person name="Uria A.R."/>
            <person name="Helf M.J."/>
            <person name="Takada K."/>
            <person name="Gernert C."/>
            <person name="Steffens U.A."/>
            <person name="Heycke N."/>
            <person name="Schmitt S."/>
            <person name="Rinke C."/>
            <person name="Helfrich E.J."/>
            <person name="Brachmann A.O."/>
            <person name="Gurgui C."/>
            <person name="Wakimoto T."/>
            <person name="Kracht M."/>
            <person name="Crusemann M."/>
            <person name="Hentschel U."/>
            <person name="Abe I."/>
            <person name="Matsunaga S."/>
            <person name="Kalinowski J."/>
            <person name="Takeyama H."/>
            <person name="Piel J."/>
        </authorList>
    </citation>
    <scope>NUCLEOTIDE SEQUENCE [LARGE SCALE GENOMIC DNA]</scope>
    <source>
        <strain evidence="3">TSY2</strain>
    </source>
</reference>
<feature type="domain" description="Peptidase S74" evidence="1">
    <location>
        <begin position="241"/>
        <end position="343"/>
    </location>
</feature>
<comment type="caution">
    <text evidence="2">The sequence shown here is derived from an EMBL/GenBank/DDBJ whole genome shotgun (WGS) entry which is preliminary data.</text>
</comment>
<sequence length="349" mass="37580">MAERNRDYLKQEFQDGERPSGADFADLIDSFLNKTHDGLAVDTDSNLILSSGLGLGDSARDVAGTLRFNGASVQFHNGTSWVNLGSGGGGAFQPSGENGAVAYAGGNVGIGNFADAPPTYRLEVNLGNNTSEAEHVRFGNVVCSNGTGAFQPYAYVSHRNHASNTAYALRQSPQGDVHINAPAGQSVSIRQNGAEVRLAVSDNGNVVVGSASDLLDDDEAVLQVNGAAFKNDGEETWSITSDMRLKEDIRVLELGLEQLIQVQPVRFRYNGKAGTPSGQERIGVIGQEIEKIFPEMVQHRPYQNQDELDGDDLLIYNGSALTYVLVNAVKELATRVERLEEALIGRNRR</sequence>
<keyword evidence="3" id="KW-1185">Reference proteome</keyword>
<evidence type="ECO:0000313" key="2">
    <source>
        <dbReference type="EMBL" id="ETX04008.1"/>
    </source>
</evidence>
<protein>
    <recommendedName>
        <fullName evidence="1">Peptidase S74 domain-containing protein</fullName>
    </recommendedName>
</protein>